<dbReference type="GO" id="GO:0071038">
    <property type="term" value="P:TRAMP-dependent tRNA surveillance pathway"/>
    <property type="evidence" value="ECO:0007669"/>
    <property type="project" value="EnsemblFungi"/>
</dbReference>
<dbReference type="SUPFAM" id="SSF54211">
    <property type="entry name" value="Ribosomal protein S5 domain 2-like"/>
    <property type="match status" value="1"/>
</dbReference>
<feature type="domain" description="Exoribonuclease phosphorolytic" evidence="7">
    <location>
        <begin position="30"/>
        <end position="154"/>
    </location>
</feature>
<keyword evidence="9" id="KW-0689">Ribosomal protein</keyword>
<evidence type="ECO:0000259" key="7">
    <source>
        <dbReference type="Pfam" id="PF01138"/>
    </source>
</evidence>
<evidence type="ECO:0000313" key="8">
    <source>
        <dbReference type="EMBL" id="AOW03904.1"/>
    </source>
</evidence>
<dbReference type="Gene3D" id="3.30.230.70">
    <property type="entry name" value="GHMP Kinase, N-terminal domain"/>
    <property type="match status" value="1"/>
</dbReference>
<dbReference type="EMBL" id="KZ858949">
    <property type="protein sequence ID" value="RDW28809.1"/>
    <property type="molecule type" value="Genomic_DNA"/>
</dbReference>
<evidence type="ECO:0000313" key="10">
    <source>
        <dbReference type="Proteomes" id="UP000182444"/>
    </source>
</evidence>
<evidence type="ECO:0000313" key="9">
    <source>
        <dbReference type="EMBL" id="RDW28809.1"/>
    </source>
</evidence>
<reference evidence="9 11" key="2">
    <citation type="submission" date="2018-07" db="EMBL/GenBank/DDBJ databases">
        <title>Draft Genome Assemblies for Five Robust Yarrowia lipolytica Strains Exhibiting High Lipid Production and Pentose Sugar Utilization and Sugar Alcohol Secretion from Undetoxified Lignocellulosic Biomass Hydrolysates.</title>
        <authorList>
            <consortium name="DOE Joint Genome Institute"/>
            <person name="Walker C."/>
            <person name="Ryu S."/>
            <person name="Na H."/>
            <person name="Zane M."/>
            <person name="LaButti K."/>
            <person name="Lipzen A."/>
            <person name="Haridas S."/>
            <person name="Barry K."/>
            <person name="Grigoriev I.V."/>
            <person name="Quarterman J."/>
            <person name="Slininger P."/>
            <person name="Dien B."/>
            <person name="Trinh C.T."/>
        </authorList>
    </citation>
    <scope>NUCLEOTIDE SEQUENCE [LARGE SCALE GENOMIC DNA]</scope>
    <source>
        <strain evidence="9 11">YB392</strain>
    </source>
</reference>
<dbReference type="InterPro" id="IPR027408">
    <property type="entry name" value="PNPase/RNase_PH_dom_sf"/>
</dbReference>
<gene>
    <name evidence="9" type="ORF">B0I71DRAFT_126721</name>
    <name evidence="8" type="ORF">YALI1_D13790g</name>
</gene>
<name>A0A1H6Q8Y5_YARLL</name>
<protein>
    <recommendedName>
        <fullName evidence="6">Ribosomal RNA-processing protein 42</fullName>
    </recommendedName>
</protein>
<dbReference type="GO" id="GO:0000176">
    <property type="term" value="C:nuclear exosome (RNase complex)"/>
    <property type="evidence" value="ECO:0007669"/>
    <property type="project" value="EnsemblFungi"/>
</dbReference>
<dbReference type="AlphaFoldDB" id="A0A1H6Q8Y5"/>
<dbReference type="SUPFAM" id="SSF55666">
    <property type="entry name" value="Ribonuclease PH domain 2-like"/>
    <property type="match status" value="1"/>
</dbReference>
<evidence type="ECO:0000256" key="4">
    <source>
        <dbReference type="ARBA" id="ARBA00022490"/>
    </source>
</evidence>
<dbReference type="GO" id="GO:0071035">
    <property type="term" value="P:nuclear polyadenylation-dependent rRNA catabolic process"/>
    <property type="evidence" value="ECO:0007669"/>
    <property type="project" value="TreeGrafter"/>
</dbReference>
<reference evidence="8 10" key="1">
    <citation type="journal article" date="2016" name="PLoS ONE">
        <title>Sequence Assembly of Yarrowia lipolytica Strain W29/CLIB89 Shows Transposable Element Diversity.</title>
        <authorList>
            <person name="Magnan C."/>
            <person name="Yu J."/>
            <person name="Chang I."/>
            <person name="Jahn E."/>
            <person name="Kanomata Y."/>
            <person name="Wu J."/>
            <person name="Zeller M."/>
            <person name="Oakes M."/>
            <person name="Baldi P."/>
            <person name="Sandmeyer S."/>
        </authorList>
    </citation>
    <scope>NUCLEOTIDE SEQUENCE [LARGE SCALE GENOMIC DNA]</scope>
    <source>
        <strain evidence="8">CLIB89</strain>
        <strain evidence="10">CLIB89(W29)</strain>
    </source>
</reference>
<proteinExistence type="inferred from homology"/>
<dbReference type="VEuPathDB" id="FungiDB:YALI1_D13790g"/>
<keyword evidence="5" id="KW-0271">Exosome</keyword>
<dbReference type="InterPro" id="IPR050590">
    <property type="entry name" value="Exosome_comp_Rrp42_subfam"/>
</dbReference>
<accession>A0A1H6Q8Y5</accession>
<organism evidence="8 10">
    <name type="scientific">Yarrowia lipolytica</name>
    <name type="common">Candida lipolytica</name>
    <dbReference type="NCBI Taxonomy" id="4952"/>
    <lineage>
        <taxon>Eukaryota</taxon>
        <taxon>Fungi</taxon>
        <taxon>Dikarya</taxon>
        <taxon>Ascomycota</taxon>
        <taxon>Saccharomycotina</taxon>
        <taxon>Dipodascomycetes</taxon>
        <taxon>Dipodascales</taxon>
        <taxon>Dipodascales incertae sedis</taxon>
        <taxon>Yarrowia</taxon>
    </lineage>
</organism>
<dbReference type="GO" id="GO:0071028">
    <property type="term" value="P:nuclear mRNA surveillance"/>
    <property type="evidence" value="ECO:0007669"/>
    <property type="project" value="TreeGrafter"/>
</dbReference>
<keyword evidence="4" id="KW-0963">Cytoplasm</keyword>
<dbReference type="GO" id="GO:0034473">
    <property type="term" value="P:U1 snRNA 3'-end processing"/>
    <property type="evidence" value="ECO:0007669"/>
    <property type="project" value="TreeGrafter"/>
</dbReference>
<dbReference type="GO" id="GO:0016075">
    <property type="term" value="P:rRNA catabolic process"/>
    <property type="evidence" value="ECO:0007669"/>
    <property type="project" value="EnsemblFungi"/>
</dbReference>
<dbReference type="GO" id="GO:0000467">
    <property type="term" value="P:exonucleolytic trimming to generate mature 3'-end of 5.8S rRNA from tricistronic rRNA transcript (SSU-rRNA, 5.8S rRNA, LSU-rRNA)"/>
    <property type="evidence" value="ECO:0007669"/>
    <property type="project" value="EnsemblFungi"/>
</dbReference>
<dbReference type="GO" id="GO:0034476">
    <property type="term" value="P:U5 snRNA 3'-end processing"/>
    <property type="evidence" value="ECO:0007669"/>
    <property type="project" value="TreeGrafter"/>
</dbReference>
<dbReference type="VEuPathDB" id="FungiDB:YALI0_D11000g"/>
<dbReference type="Proteomes" id="UP000256601">
    <property type="component" value="Unassembled WGS sequence"/>
</dbReference>
<dbReference type="PANTHER" id="PTHR11097">
    <property type="entry name" value="EXOSOME COMPLEX EXONUCLEASE RIBOSOMAL RNA PROCESSING PROTEIN"/>
    <property type="match status" value="1"/>
</dbReference>
<dbReference type="GO" id="GO:0005840">
    <property type="term" value="C:ribosome"/>
    <property type="evidence" value="ECO:0007669"/>
    <property type="project" value="UniProtKB-KW"/>
</dbReference>
<evidence type="ECO:0000256" key="6">
    <source>
        <dbReference type="ARBA" id="ARBA00042523"/>
    </source>
</evidence>
<comment type="subcellular location">
    <subcellularLocation>
        <location evidence="1">Cytoplasm</location>
    </subcellularLocation>
    <subcellularLocation>
        <location evidence="2">Nucleus</location>
        <location evidence="2">Nucleolus</location>
    </subcellularLocation>
</comment>
<dbReference type="InterPro" id="IPR036345">
    <property type="entry name" value="ExoRNase_PH_dom2_sf"/>
</dbReference>
<evidence type="ECO:0000256" key="1">
    <source>
        <dbReference type="ARBA" id="ARBA00004496"/>
    </source>
</evidence>
<dbReference type="GO" id="GO:0000177">
    <property type="term" value="C:cytoplasmic exosome (RNase complex)"/>
    <property type="evidence" value="ECO:0007669"/>
    <property type="project" value="EnsemblFungi"/>
</dbReference>
<dbReference type="Proteomes" id="UP000182444">
    <property type="component" value="Chromosome 1D"/>
</dbReference>
<dbReference type="GO" id="GO:0005730">
    <property type="term" value="C:nucleolus"/>
    <property type="evidence" value="ECO:0007669"/>
    <property type="project" value="UniProtKB-SubCell"/>
</dbReference>
<dbReference type="GO" id="GO:0035925">
    <property type="term" value="F:mRNA 3'-UTR AU-rich region binding"/>
    <property type="evidence" value="ECO:0007669"/>
    <property type="project" value="TreeGrafter"/>
</dbReference>
<dbReference type="EMBL" id="CP017556">
    <property type="protein sequence ID" value="AOW03904.1"/>
    <property type="molecule type" value="Genomic_DNA"/>
</dbReference>
<dbReference type="InterPro" id="IPR001247">
    <property type="entry name" value="ExoRNase_PH_dom1"/>
</dbReference>
<comment type="similarity">
    <text evidence="3">Belongs to the RNase PH family.</text>
</comment>
<dbReference type="FunFam" id="3.30.230.70:FF:000030">
    <property type="entry name" value="Exosome complex component RRP42"/>
    <property type="match status" value="1"/>
</dbReference>
<dbReference type="InterPro" id="IPR020568">
    <property type="entry name" value="Ribosomal_Su5_D2-typ_SF"/>
</dbReference>
<evidence type="ECO:0000256" key="3">
    <source>
        <dbReference type="ARBA" id="ARBA00006678"/>
    </source>
</evidence>
<evidence type="ECO:0000256" key="5">
    <source>
        <dbReference type="ARBA" id="ARBA00022835"/>
    </source>
</evidence>
<dbReference type="RefSeq" id="XP_502680.1">
    <property type="nucleotide sequence ID" value="XM_502680.1"/>
</dbReference>
<dbReference type="KEGG" id="yli:2910721"/>
<dbReference type="GeneID" id="2910721"/>
<dbReference type="GO" id="GO:0034475">
    <property type="term" value="P:U4 snRNA 3'-end processing"/>
    <property type="evidence" value="ECO:0007669"/>
    <property type="project" value="TreeGrafter"/>
</dbReference>
<dbReference type="Pfam" id="PF01138">
    <property type="entry name" value="RNase_PH"/>
    <property type="match status" value="1"/>
</dbReference>
<keyword evidence="9" id="KW-0687">Ribonucleoprotein</keyword>
<dbReference type="eggNOG" id="KOG1612">
    <property type="taxonomic scope" value="Eukaryota"/>
</dbReference>
<dbReference type="OrthoDB" id="272245at2759"/>
<evidence type="ECO:0000256" key="2">
    <source>
        <dbReference type="ARBA" id="ARBA00004604"/>
    </source>
</evidence>
<sequence length="312" mass="33694">MPFSPAEIDYLRKSLQATPTIRPDAREPNQFRPVDAAQNFLPATNGSARIRTSDGGECIVGVKAKVVKNSSVDELIAVEVDIDDIRDDSPLPKLLSAVLQTLILSSIDTNRLRLTRSNYAFKLHIDALVLSHTSFPLNLVSLAIFLALKCTRLPLLVSSANDEEHEEVPVFSDDWEESLALCGGEILANNSGSEAISWTPPLVFSLAVVGNNILVDPTHEEESVSDLGLIMGWCNGQVCAPLRIIDLASAGGNVSPEQLSQQQSMLEQGIDLNMKGTSRKLIMKAYSLLTNTAPEVVAALDATADEEDGALF</sequence>
<dbReference type="OMA" id="INKRWHW"/>
<evidence type="ECO:0000313" key="11">
    <source>
        <dbReference type="Proteomes" id="UP000256601"/>
    </source>
</evidence>
<dbReference type="PANTHER" id="PTHR11097:SF8">
    <property type="entry name" value="EXOSOME COMPLEX COMPONENT RRP42"/>
    <property type="match status" value="1"/>
</dbReference>